<dbReference type="Pfam" id="PF08402">
    <property type="entry name" value="TOBE_2"/>
    <property type="match status" value="1"/>
</dbReference>
<organism evidence="10 11">
    <name type="scientific">Demequina muriae</name>
    <dbReference type="NCBI Taxonomy" id="3051664"/>
    <lineage>
        <taxon>Bacteria</taxon>
        <taxon>Bacillati</taxon>
        <taxon>Actinomycetota</taxon>
        <taxon>Actinomycetes</taxon>
        <taxon>Micrococcales</taxon>
        <taxon>Demequinaceae</taxon>
        <taxon>Demequina</taxon>
    </lineage>
</organism>
<keyword evidence="4" id="KW-0547">Nucleotide-binding</keyword>
<dbReference type="Gene3D" id="3.40.50.300">
    <property type="entry name" value="P-loop containing nucleotide triphosphate hydrolases"/>
    <property type="match status" value="1"/>
</dbReference>
<dbReference type="InterPro" id="IPR013611">
    <property type="entry name" value="Transp-assoc_OB_typ2"/>
</dbReference>
<keyword evidence="5 10" id="KW-0067">ATP-binding</keyword>
<dbReference type="SUPFAM" id="SSF52540">
    <property type="entry name" value="P-loop containing nucleoside triphosphate hydrolases"/>
    <property type="match status" value="1"/>
</dbReference>
<proteinExistence type="predicted"/>
<evidence type="ECO:0000313" key="10">
    <source>
        <dbReference type="EMBL" id="MDN4480592.1"/>
    </source>
</evidence>
<dbReference type="CDD" id="cd03259">
    <property type="entry name" value="ABC_Carb_Solutes_like"/>
    <property type="match status" value="1"/>
</dbReference>
<dbReference type="EMBL" id="JAUHQA010000001">
    <property type="protein sequence ID" value="MDN4480592.1"/>
    <property type="molecule type" value="Genomic_DNA"/>
</dbReference>
<sequence>MSELQVRKIVAGYDSVPVLRGVSFTVPHGSLTAVLGPSGSGKSTLLRVIAGLNRPIEGAIVVDGRVLSGPRVHVAPERRRIGLVPQDAALFPHLDVLANVGFGLPRAARRAQGARDLLEMVGMADYATRMPGELSGGQRHRVALARALATEPDVVLLDEPFSALDAALRAEVRGQVRQVLRRAQTTAVLVTHDQDEALSMADQVVVVDEGRLVQAGSPAEIYAKPVSRWLAQFVGGALVLPGIWDGGAVVGPLGAVPATLADGHVAHDGDAVDLVLRPEQLSLGVASEVAGGAGAGVRAMIRDVAYFGHDAVVTMDLPACEEPVQARVLGDQRWQPDSEVLVGVRSAGLAFAR</sequence>
<evidence type="ECO:0000256" key="8">
    <source>
        <dbReference type="ARBA" id="ARBA00023136"/>
    </source>
</evidence>
<dbReference type="RefSeq" id="WP_301142027.1">
    <property type="nucleotide sequence ID" value="NZ_JAUHQA010000001.1"/>
</dbReference>
<keyword evidence="11" id="KW-1185">Reference proteome</keyword>
<keyword evidence="3" id="KW-0410">Iron transport</keyword>
<keyword evidence="8" id="KW-0472">Membrane</keyword>
<accession>A0ABT8GGP3</accession>
<evidence type="ECO:0000256" key="3">
    <source>
        <dbReference type="ARBA" id="ARBA00022496"/>
    </source>
</evidence>
<evidence type="ECO:0000313" key="11">
    <source>
        <dbReference type="Proteomes" id="UP001172708"/>
    </source>
</evidence>
<dbReference type="Pfam" id="PF00005">
    <property type="entry name" value="ABC_tran"/>
    <property type="match status" value="1"/>
</dbReference>
<keyword evidence="7" id="KW-0406">Ion transport</keyword>
<evidence type="ECO:0000256" key="7">
    <source>
        <dbReference type="ARBA" id="ARBA00023065"/>
    </source>
</evidence>
<reference evidence="10" key="1">
    <citation type="submission" date="2023-06" db="EMBL/GenBank/DDBJ databases">
        <title>Egi l300058.</title>
        <authorList>
            <person name="Gao L."/>
            <person name="Fang B.-Z."/>
            <person name="Li W.-J."/>
        </authorList>
    </citation>
    <scope>NUCLEOTIDE SEQUENCE</scope>
    <source>
        <strain evidence="10">EGI L300058</strain>
    </source>
</reference>
<evidence type="ECO:0000256" key="2">
    <source>
        <dbReference type="ARBA" id="ARBA00022475"/>
    </source>
</evidence>
<dbReference type="InterPro" id="IPR015853">
    <property type="entry name" value="ABC_transpr_FbpC"/>
</dbReference>
<dbReference type="InterPro" id="IPR050093">
    <property type="entry name" value="ABC_SmlMolc_Importer"/>
</dbReference>
<name>A0ABT8GGP3_9MICO</name>
<dbReference type="GO" id="GO:0005524">
    <property type="term" value="F:ATP binding"/>
    <property type="evidence" value="ECO:0007669"/>
    <property type="project" value="UniProtKB-KW"/>
</dbReference>
<keyword evidence="1" id="KW-0813">Transport</keyword>
<dbReference type="SMART" id="SM00382">
    <property type="entry name" value="AAA"/>
    <property type="match status" value="1"/>
</dbReference>
<protein>
    <submittedName>
        <fullName evidence="10">ABC transporter ATP-binding protein</fullName>
    </submittedName>
</protein>
<comment type="caution">
    <text evidence="10">The sequence shown here is derived from an EMBL/GenBank/DDBJ whole genome shotgun (WGS) entry which is preliminary data.</text>
</comment>
<evidence type="ECO:0000256" key="4">
    <source>
        <dbReference type="ARBA" id="ARBA00022741"/>
    </source>
</evidence>
<dbReference type="Proteomes" id="UP001172708">
    <property type="component" value="Unassembled WGS sequence"/>
</dbReference>
<dbReference type="InterPro" id="IPR003593">
    <property type="entry name" value="AAA+_ATPase"/>
</dbReference>
<evidence type="ECO:0000259" key="9">
    <source>
        <dbReference type="PROSITE" id="PS50893"/>
    </source>
</evidence>
<dbReference type="InterPro" id="IPR003439">
    <property type="entry name" value="ABC_transporter-like_ATP-bd"/>
</dbReference>
<dbReference type="PANTHER" id="PTHR42781">
    <property type="entry name" value="SPERMIDINE/PUTRESCINE IMPORT ATP-BINDING PROTEIN POTA"/>
    <property type="match status" value="1"/>
</dbReference>
<dbReference type="PANTHER" id="PTHR42781:SF4">
    <property type="entry name" value="SPERMIDINE_PUTRESCINE IMPORT ATP-BINDING PROTEIN POTA"/>
    <property type="match status" value="1"/>
</dbReference>
<dbReference type="InterPro" id="IPR008995">
    <property type="entry name" value="Mo/tungstate-bd_C_term_dom"/>
</dbReference>
<evidence type="ECO:0000256" key="6">
    <source>
        <dbReference type="ARBA" id="ARBA00023004"/>
    </source>
</evidence>
<keyword evidence="6" id="KW-0408">Iron</keyword>
<dbReference type="InterPro" id="IPR027417">
    <property type="entry name" value="P-loop_NTPase"/>
</dbReference>
<keyword evidence="2" id="KW-1003">Cell membrane</keyword>
<dbReference type="PROSITE" id="PS50893">
    <property type="entry name" value="ABC_TRANSPORTER_2"/>
    <property type="match status" value="1"/>
</dbReference>
<evidence type="ECO:0000256" key="1">
    <source>
        <dbReference type="ARBA" id="ARBA00022448"/>
    </source>
</evidence>
<dbReference type="SUPFAM" id="SSF50331">
    <property type="entry name" value="MOP-like"/>
    <property type="match status" value="1"/>
</dbReference>
<evidence type="ECO:0000256" key="5">
    <source>
        <dbReference type="ARBA" id="ARBA00022840"/>
    </source>
</evidence>
<gene>
    <name evidence="10" type="ORF">QQX02_06615</name>
</gene>
<feature type="domain" description="ABC transporter" evidence="9">
    <location>
        <begin position="4"/>
        <end position="234"/>
    </location>
</feature>